<keyword evidence="2" id="KW-0732">Signal</keyword>
<feature type="signal peptide" evidence="2">
    <location>
        <begin position="1"/>
        <end position="20"/>
    </location>
</feature>
<evidence type="ECO:0000256" key="1">
    <source>
        <dbReference type="SAM" id="Phobius"/>
    </source>
</evidence>
<accession>A0A0K1QDP4</accession>
<keyword evidence="1" id="KW-1133">Transmembrane helix</keyword>
<evidence type="ECO:0000256" key="2">
    <source>
        <dbReference type="SAM" id="SignalP"/>
    </source>
</evidence>
<proteinExistence type="predicted"/>
<dbReference type="GO" id="GO:0016853">
    <property type="term" value="F:isomerase activity"/>
    <property type="evidence" value="ECO:0007669"/>
    <property type="project" value="UniProtKB-KW"/>
</dbReference>
<dbReference type="Gene3D" id="1.25.40.10">
    <property type="entry name" value="Tetratricopeptide repeat domain"/>
    <property type="match status" value="1"/>
</dbReference>
<organism evidence="3 4">
    <name type="scientific">Labilithrix luteola</name>
    <dbReference type="NCBI Taxonomy" id="1391654"/>
    <lineage>
        <taxon>Bacteria</taxon>
        <taxon>Pseudomonadati</taxon>
        <taxon>Myxococcota</taxon>
        <taxon>Polyangia</taxon>
        <taxon>Polyangiales</taxon>
        <taxon>Labilitrichaceae</taxon>
        <taxon>Labilithrix</taxon>
    </lineage>
</organism>
<dbReference type="OrthoDB" id="5507504at2"/>
<evidence type="ECO:0000313" key="4">
    <source>
        <dbReference type="Proteomes" id="UP000064967"/>
    </source>
</evidence>
<protein>
    <submittedName>
        <fullName evidence="3">Thiol-disulfide isomerase and thioredoxin</fullName>
    </submittedName>
</protein>
<keyword evidence="4" id="KW-1185">Reference proteome</keyword>
<name>A0A0K1QDP4_9BACT</name>
<dbReference type="EMBL" id="CP012333">
    <property type="protein sequence ID" value="AKV03555.1"/>
    <property type="molecule type" value="Genomic_DNA"/>
</dbReference>
<dbReference type="STRING" id="1391654.AKJ09_10218"/>
<dbReference type="RefSeq" id="WP_146654307.1">
    <property type="nucleotide sequence ID" value="NZ_CP012333.1"/>
</dbReference>
<gene>
    <name evidence="3" type="ORF">AKJ09_10218</name>
</gene>
<feature type="chain" id="PRO_5005467276" evidence="2">
    <location>
        <begin position="21"/>
        <end position="328"/>
    </location>
</feature>
<dbReference type="Proteomes" id="UP000064967">
    <property type="component" value="Chromosome"/>
</dbReference>
<dbReference type="SUPFAM" id="SSF48452">
    <property type="entry name" value="TPR-like"/>
    <property type="match status" value="1"/>
</dbReference>
<feature type="transmembrane region" description="Helical" evidence="1">
    <location>
        <begin position="272"/>
        <end position="293"/>
    </location>
</feature>
<dbReference type="Pfam" id="PF13432">
    <property type="entry name" value="TPR_16"/>
    <property type="match status" value="1"/>
</dbReference>
<dbReference type="AlphaFoldDB" id="A0A0K1QDP4"/>
<evidence type="ECO:0000313" key="3">
    <source>
        <dbReference type="EMBL" id="AKV03555.1"/>
    </source>
</evidence>
<keyword evidence="3" id="KW-0413">Isomerase</keyword>
<dbReference type="InterPro" id="IPR011990">
    <property type="entry name" value="TPR-like_helical_dom_sf"/>
</dbReference>
<sequence length="328" mass="35307">MSLSVRARHRWILACSLACAAPVTHVAHAQDRGIDEGRTRFTRGIELYKEGNFHAALAEFRAAYAAAPSFRIHYNLGQTLYQLQDYAGAMRAFEQYLAEGGDKIDGERRKEIEDDLVKLRSRTAKVTFAVNVSPAEISIDDEPRGMVQQQPLLVSAGRRRISVTASGYQTETRVLDVAGAQELELKFELKPIVTEVLLPPSSQTQSTIPAHRQKSRTPFYVGLVTTGVLAGGTAVMAAVTSSNHSAYEKALEVPNNKPDIDDARRATRTTALAGDILGGATILAAGLTVFAFAMTSGEEPPQAAKAPPTKPTIRAVFAPNAAGVTGTF</sequence>
<keyword evidence="1" id="KW-0812">Transmembrane</keyword>
<keyword evidence="1" id="KW-0472">Membrane</keyword>
<dbReference type="KEGG" id="llu:AKJ09_10218"/>
<reference evidence="3 4" key="1">
    <citation type="submission" date="2015-08" db="EMBL/GenBank/DDBJ databases">
        <authorList>
            <person name="Babu N.S."/>
            <person name="Beckwith C.J."/>
            <person name="Beseler K.G."/>
            <person name="Brison A."/>
            <person name="Carone J.V."/>
            <person name="Caskin T.P."/>
            <person name="Diamond M."/>
            <person name="Durham M.E."/>
            <person name="Foxe J.M."/>
            <person name="Go M."/>
            <person name="Henderson B.A."/>
            <person name="Jones I.B."/>
            <person name="McGettigan J.A."/>
            <person name="Micheletti S.J."/>
            <person name="Nasrallah M.E."/>
            <person name="Ortiz D."/>
            <person name="Piller C.R."/>
            <person name="Privatt S.R."/>
            <person name="Schneider S.L."/>
            <person name="Sharp S."/>
            <person name="Smith T.C."/>
            <person name="Stanton J.D."/>
            <person name="Ullery H.E."/>
            <person name="Wilson R.J."/>
            <person name="Serrano M.G."/>
            <person name="Buck G."/>
            <person name="Lee V."/>
            <person name="Wang Y."/>
            <person name="Carvalho R."/>
            <person name="Voegtly L."/>
            <person name="Shi R."/>
            <person name="Duckworth R."/>
            <person name="Johnson A."/>
            <person name="Loviza R."/>
            <person name="Walstead R."/>
            <person name="Shah Z."/>
            <person name="Kiflezghi M."/>
            <person name="Wade K."/>
            <person name="Ball S.L."/>
            <person name="Bradley K.W."/>
            <person name="Asai D.J."/>
            <person name="Bowman C.A."/>
            <person name="Russell D.A."/>
            <person name="Pope W.H."/>
            <person name="Jacobs-Sera D."/>
            <person name="Hendrix R.W."/>
            <person name="Hatfull G.F."/>
        </authorList>
    </citation>
    <scope>NUCLEOTIDE SEQUENCE [LARGE SCALE GENOMIC DNA]</scope>
    <source>
        <strain evidence="3 4">DSM 27648</strain>
    </source>
</reference>
<feature type="transmembrane region" description="Helical" evidence="1">
    <location>
        <begin position="219"/>
        <end position="239"/>
    </location>
</feature>